<proteinExistence type="predicted"/>
<keyword evidence="1" id="KW-0472">Membrane</keyword>
<comment type="caution">
    <text evidence="2">The sequence shown here is derived from an EMBL/GenBank/DDBJ whole genome shotgun (WGS) entry which is preliminary data.</text>
</comment>
<accession>A0A644ZD21</accession>
<feature type="transmembrane region" description="Helical" evidence="1">
    <location>
        <begin position="31"/>
        <end position="51"/>
    </location>
</feature>
<reference evidence="2" key="1">
    <citation type="submission" date="2019-08" db="EMBL/GenBank/DDBJ databases">
        <authorList>
            <person name="Kucharzyk K."/>
            <person name="Murdoch R.W."/>
            <person name="Higgins S."/>
            <person name="Loffler F."/>
        </authorList>
    </citation>
    <scope>NUCLEOTIDE SEQUENCE</scope>
</reference>
<keyword evidence="1" id="KW-0812">Transmembrane</keyword>
<dbReference type="AlphaFoldDB" id="A0A644ZD21"/>
<sequence>MSEVTIYLFLFAIFVLSCLIEFYARRNKSRIYFFISAFVSLIPLFLLLFYYDQNQILKYFVLTVFALNAISSLYKFFYFSRIYE</sequence>
<evidence type="ECO:0000256" key="1">
    <source>
        <dbReference type="SAM" id="Phobius"/>
    </source>
</evidence>
<evidence type="ECO:0000313" key="2">
    <source>
        <dbReference type="EMBL" id="MPM38785.1"/>
    </source>
</evidence>
<organism evidence="2">
    <name type="scientific">bioreactor metagenome</name>
    <dbReference type="NCBI Taxonomy" id="1076179"/>
    <lineage>
        <taxon>unclassified sequences</taxon>
        <taxon>metagenomes</taxon>
        <taxon>ecological metagenomes</taxon>
    </lineage>
</organism>
<keyword evidence="1" id="KW-1133">Transmembrane helix</keyword>
<feature type="transmembrane region" description="Helical" evidence="1">
    <location>
        <begin position="6"/>
        <end position="24"/>
    </location>
</feature>
<name>A0A644ZD21_9ZZZZ</name>
<protein>
    <submittedName>
        <fullName evidence="2">Uncharacterized protein</fullName>
    </submittedName>
</protein>
<feature type="transmembrane region" description="Helical" evidence="1">
    <location>
        <begin position="57"/>
        <end position="78"/>
    </location>
</feature>
<gene>
    <name evidence="2" type="ORF">SDC9_85415</name>
</gene>
<dbReference type="EMBL" id="VSSQ01008407">
    <property type="protein sequence ID" value="MPM38785.1"/>
    <property type="molecule type" value="Genomic_DNA"/>
</dbReference>